<evidence type="ECO:0000259" key="2">
    <source>
        <dbReference type="Pfam" id="PF00582"/>
    </source>
</evidence>
<organism evidence="3 4">
    <name type="scientific">Halobellus ruber</name>
    <dbReference type="NCBI Taxonomy" id="2761102"/>
    <lineage>
        <taxon>Archaea</taxon>
        <taxon>Methanobacteriati</taxon>
        <taxon>Methanobacteriota</taxon>
        <taxon>Stenosarchaea group</taxon>
        <taxon>Halobacteria</taxon>
        <taxon>Halobacteriales</taxon>
        <taxon>Haloferacaceae</taxon>
        <taxon>Halobellus</taxon>
    </lineage>
</organism>
<dbReference type="PANTHER" id="PTHR46268">
    <property type="entry name" value="STRESS RESPONSE PROTEIN NHAX"/>
    <property type="match status" value="1"/>
</dbReference>
<comment type="similarity">
    <text evidence="1">Belongs to the universal stress protein A family.</text>
</comment>
<dbReference type="RefSeq" id="WP_185192393.1">
    <property type="nucleotide sequence ID" value="NZ_JACKXD010000002.1"/>
</dbReference>
<sequence>MISSLLVPMDDSEMAERALEYALENHPEAEITVLHVAGNPSLMGGTAAGLALEDDAGEAAESKAEGVFDRARELAAEHGLEIDTEVGMGHPARAILNRAEGFDAVVIGTHSGSLSDRLFVGNVAKKVANRAPVPVTVVR</sequence>
<proteinExistence type="inferred from homology"/>
<evidence type="ECO:0000256" key="1">
    <source>
        <dbReference type="ARBA" id="ARBA00008791"/>
    </source>
</evidence>
<protein>
    <submittedName>
        <fullName evidence="3">Universal stress protein</fullName>
    </submittedName>
</protein>
<dbReference type="Pfam" id="PF00582">
    <property type="entry name" value="Usp"/>
    <property type="match status" value="1"/>
</dbReference>
<feature type="domain" description="UspA" evidence="2">
    <location>
        <begin position="1"/>
        <end position="139"/>
    </location>
</feature>
<keyword evidence="4" id="KW-1185">Reference proteome</keyword>
<comment type="caution">
    <text evidence="3">The sequence shown here is derived from an EMBL/GenBank/DDBJ whole genome shotgun (WGS) entry which is preliminary data.</text>
</comment>
<name>A0A7J9SJ70_9EURY</name>
<evidence type="ECO:0000313" key="3">
    <source>
        <dbReference type="EMBL" id="MBB6646037.1"/>
    </source>
</evidence>
<reference evidence="3 4" key="1">
    <citation type="submission" date="2020-08" db="EMBL/GenBank/DDBJ databases">
        <authorList>
            <person name="Seo M.-J."/>
        </authorList>
    </citation>
    <scope>NUCLEOTIDE SEQUENCE [LARGE SCALE GENOMIC DNA]</scope>
    <source>
        <strain evidence="3 4">MBLA0160</strain>
    </source>
</reference>
<dbReference type="Gene3D" id="3.40.50.620">
    <property type="entry name" value="HUPs"/>
    <property type="match status" value="1"/>
</dbReference>
<dbReference type="AlphaFoldDB" id="A0A7J9SJ70"/>
<dbReference type="SUPFAM" id="SSF52402">
    <property type="entry name" value="Adenine nucleotide alpha hydrolases-like"/>
    <property type="match status" value="1"/>
</dbReference>
<gene>
    <name evidence="3" type="ORF">H5V44_07010</name>
</gene>
<accession>A0A7J9SJ70</accession>
<dbReference type="CDD" id="cd00293">
    <property type="entry name" value="USP-like"/>
    <property type="match status" value="1"/>
</dbReference>
<dbReference type="InterPro" id="IPR006015">
    <property type="entry name" value="Universal_stress_UspA"/>
</dbReference>
<dbReference type="Proteomes" id="UP000546257">
    <property type="component" value="Unassembled WGS sequence"/>
</dbReference>
<dbReference type="EMBL" id="JACKXD010000002">
    <property type="protein sequence ID" value="MBB6646037.1"/>
    <property type="molecule type" value="Genomic_DNA"/>
</dbReference>
<evidence type="ECO:0000313" key="4">
    <source>
        <dbReference type="Proteomes" id="UP000546257"/>
    </source>
</evidence>
<dbReference type="PANTHER" id="PTHR46268:SF6">
    <property type="entry name" value="UNIVERSAL STRESS PROTEIN UP12"/>
    <property type="match status" value="1"/>
</dbReference>
<dbReference type="PRINTS" id="PR01438">
    <property type="entry name" value="UNVRSLSTRESS"/>
</dbReference>
<dbReference type="InterPro" id="IPR006016">
    <property type="entry name" value="UspA"/>
</dbReference>
<dbReference type="InterPro" id="IPR014729">
    <property type="entry name" value="Rossmann-like_a/b/a_fold"/>
</dbReference>